<dbReference type="AlphaFoldDB" id="A0A2N1MZU6"/>
<dbReference type="VEuPathDB" id="FungiDB:RhiirA1_459593"/>
<comment type="caution">
    <text evidence="1">The sequence shown here is derived from an EMBL/GenBank/DDBJ whole genome shotgun (WGS) entry which is preliminary data.</text>
</comment>
<sequence length="88" mass="10138">MIGKTLGQVIEDWKIELIYPINETIRSDWNQDLKLMCPITLLETSGTNYTALKNESTFEPLNIIQEDANKTDKEAWILLMDISKAYDS</sequence>
<dbReference type="Proteomes" id="UP000233469">
    <property type="component" value="Unassembled WGS sequence"/>
</dbReference>
<accession>A0A2N1MZU6</accession>
<dbReference type="EMBL" id="LLXL01000999">
    <property type="protein sequence ID" value="PKK67167.1"/>
    <property type="molecule type" value="Genomic_DNA"/>
</dbReference>
<protein>
    <recommendedName>
        <fullName evidence="3">Reverse transcriptase domain-containing protein</fullName>
    </recommendedName>
</protein>
<evidence type="ECO:0008006" key="3">
    <source>
        <dbReference type="Google" id="ProtNLM"/>
    </source>
</evidence>
<evidence type="ECO:0000313" key="2">
    <source>
        <dbReference type="Proteomes" id="UP000233469"/>
    </source>
</evidence>
<gene>
    <name evidence="1" type="ORF">RhiirC2_783877</name>
</gene>
<evidence type="ECO:0000313" key="1">
    <source>
        <dbReference type="EMBL" id="PKK67167.1"/>
    </source>
</evidence>
<organism evidence="1 2">
    <name type="scientific">Rhizophagus irregularis</name>
    <dbReference type="NCBI Taxonomy" id="588596"/>
    <lineage>
        <taxon>Eukaryota</taxon>
        <taxon>Fungi</taxon>
        <taxon>Fungi incertae sedis</taxon>
        <taxon>Mucoromycota</taxon>
        <taxon>Glomeromycotina</taxon>
        <taxon>Glomeromycetes</taxon>
        <taxon>Glomerales</taxon>
        <taxon>Glomeraceae</taxon>
        <taxon>Rhizophagus</taxon>
    </lineage>
</organism>
<reference evidence="1 2" key="1">
    <citation type="submission" date="2016-04" db="EMBL/GenBank/DDBJ databases">
        <title>Genome analyses suggest a sexual origin of heterokaryosis in a supposedly ancient asexual fungus.</title>
        <authorList>
            <person name="Ropars J."/>
            <person name="Sedzielewska K."/>
            <person name="Noel J."/>
            <person name="Charron P."/>
            <person name="Farinelli L."/>
            <person name="Marton T."/>
            <person name="Kruger M."/>
            <person name="Pelin A."/>
            <person name="Brachmann A."/>
            <person name="Corradi N."/>
        </authorList>
    </citation>
    <scope>NUCLEOTIDE SEQUENCE [LARGE SCALE GENOMIC DNA]</scope>
    <source>
        <strain evidence="1 2">C2</strain>
    </source>
</reference>
<reference evidence="1 2" key="2">
    <citation type="submission" date="2017-10" db="EMBL/GenBank/DDBJ databases">
        <title>Extensive intraspecific genome diversity in a model arbuscular mycorrhizal fungus.</title>
        <authorList>
            <person name="Chen E.C.H."/>
            <person name="Morin E."/>
            <person name="Baudet D."/>
            <person name="Noel J."/>
            <person name="Ndikumana S."/>
            <person name="Charron P."/>
            <person name="St-Onge C."/>
            <person name="Giorgi J."/>
            <person name="Grigoriev I.V."/>
            <person name="Roux C."/>
            <person name="Martin F.M."/>
            <person name="Corradi N."/>
        </authorList>
    </citation>
    <scope>NUCLEOTIDE SEQUENCE [LARGE SCALE GENOMIC DNA]</scope>
    <source>
        <strain evidence="1 2">C2</strain>
    </source>
</reference>
<name>A0A2N1MZU6_9GLOM</name>
<proteinExistence type="predicted"/>